<protein>
    <submittedName>
        <fullName evidence="1">Uncharacterized protein</fullName>
    </submittedName>
</protein>
<dbReference type="AlphaFoldDB" id="A0A1J5R8D4"/>
<sequence length="47" mass="4940">MSAPHRLAIALACAGTAGFARIGSKQRRTNQSIAPADGLAMFRRQIG</sequence>
<dbReference type="EMBL" id="MLJW01000509">
    <property type="protein sequence ID" value="OIQ85963.1"/>
    <property type="molecule type" value="Genomic_DNA"/>
</dbReference>
<name>A0A1J5R8D4_9ZZZZ</name>
<accession>A0A1J5R8D4</accession>
<gene>
    <name evidence="1" type="ORF">GALL_322000</name>
</gene>
<evidence type="ECO:0000313" key="1">
    <source>
        <dbReference type="EMBL" id="OIQ85963.1"/>
    </source>
</evidence>
<proteinExistence type="predicted"/>
<comment type="caution">
    <text evidence="1">The sequence shown here is derived from an EMBL/GenBank/DDBJ whole genome shotgun (WGS) entry which is preliminary data.</text>
</comment>
<organism evidence="1">
    <name type="scientific">mine drainage metagenome</name>
    <dbReference type="NCBI Taxonomy" id="410659"/>
    <lineage>
        <taxon>unclassified sequences</taxon>
        <taxon>metagenomes</taxon>
        <taxon>ecological metagenomes</taxon>
    </lineage>
</organism>
<reference evidence="1" key="1">
    <citation type="submission" date="2016-10" db="EMBL/GenBank/DDBJ databases">
        <title>Sequence of Gallionella enrichment culture.</title>
        <authorList>
            <person name="Poehlein A."/>
            <person name="Muehling M."/>
            <person name="Daniel R."/>
        </authorList>
    </citation>
    <scope>NUCLEOTIDE SEQUENCE</scope>
</reference>